<evidence type="ECO:0000313" key="3">
    <source>
        <dbReference type="Proteomes" id="UP000305948"/>
    </source>
</evidence>
<name>A0A5C3MLE0_9AGAM</name>
<feature type="region of interest" description="Disordered" evidence="1">
    <location>
        <begin position="15"/>
        <end position="36"/>
    </location>
</feature>
<gene>
    <name evidence="2" type="ORF">OE88DRAFT_1668129</name>
</gene>
<organism evidence="2 3">
    <name type="scientific">Heliocybe sulcata</name>
    <dbReference type="NCBI Taxonomy" id="5364"/>
    <lineage>
        <taxon>Eukaryota</taxon>
        <taxon>Fungi</taxon>
        <taxon>Dikarya</taxon>
        <taxon>Basidiomycota</taxon>
        <taxon>Agaricomycotina</taxon>
        <taxon>Agaricomycetes</taxon>
        <taxon>Gloeophyllales</taxon>
        <taxon>Gloeophyllaceae</taxon>
        <taxon>Heliocybe</taxon>
    </lineage>
</organism>
<feature type="compositionally biased region" description="Basic and acidic residues" evidence="1">
    <location>
        <begin position="24"/>
        <end position="36"/>
    </location>
</feature>
<dbReference type="AlphaFoldDB" id="A0A5C3MLE0"/>
<evidence type="ECO:0000313" key="2">
    <source>
        <dbReference type="EMBL" id="TFK46222.1"/>
    </source>
</evidence>
<keyword evidence="3" id="KW-1185">Reference proteome</keyword>
<protein>
    <submittedName>
        <fullName evidence="2">Uncharacterized protein</fullName>
    </submittedName>
</protein>
<reference evidence="2 3" key="1">
    <citation type="journal article" date="2019" name="Nat. Ecol. Evol.">
        <title>Megaphylogeny resolves global patterns of mushroom evolution.</title>
        <authorList>
            <person name="Varga T."/>
            <person name="Krizsan K."/>
            <person name="Foldi C."/>
            <person name="Dima B."/>
            <person name="Sanchez-Garcia M."/>
            <person name="Sanchez-Ramirez S."/>
            <person name="Szollosi G.J."/>
            <person name="Szarkandi J.G."/>
            <person name="Papp V."/>
            <person name="Albert L."/>
            <person name="Andreopoulos W."/>
            <person name="Angelini C."/>
            <person name="Antonin V."/>
            <person name="Barry K.W."/>
            <person name="Bougher N.L."/>
            <person name="Buchanan P."/>
            <person name="Buyck B."/>
            <person name="Bense V."/>
            <person name="Catcheside P."/>
            <person name="Chovatia M."/>
            <person name="Cooper J."/>
            <person name="Damon W."/>
            <person name="Desjardin D."/>
            <person name="Finy P."/>
            <person name="Geml J."/>
            <person name="Haridas S."/>
            <person name="Hughes K."/>
            <person name="Justo A."/>
            <person name="Karasinski D."/>
            <person name="Kautmanova I."/>
            <person name="Kiss B."/>
            <person name="Kocsube S."/>
            <person name="Kotiranta H."/>
            <person name="LaButti K.M."/>
            <person name="Lechner B.E."/>
            <person name="Liimatainen K."/>
            <person name="Lipzen A."/>
            <person name="Lukacs Z."/>
            <person name="Mihaltcheva S."/>
            <person name="Morgado L.N."/>
            <person name="Niskanen T."/>
            <person name="Noordeloos M.E."/>
            <person name="Ohm R.A."/>
            <person name="Ortiz-Santana B."/>
            <person name="Ovrebo C."/>
            <person name="Racz N."/>
            <person name="Riley R."/>
            <person name="Savchenko A."/>
            <person name="Shiryaev A."/>
            <person name="Soop K."/>
            <person name="Spirin V."/>
            <person name="Szebenyi C."/>
            <person name="Tomsovsky M."/>
            <person name="Tulloss R.E."/>
            <person name="Uehling J."/>
            <person name="Grigoriev I.V."/>
            <person name="Vagvolgyi C."/>
            <person name="Papp T."/>
            <person name="Martin F.M."/>
            <person name="Miettinen O."/>
            <person name="Hibbett D.S."/>
            <person name="Nagy L.G."/>
        </authorList>
    </citation>
    <scope>NUCLEOTIDE SEQUENCE [LARGE SCALE GENOMIC DNA]</scope>
    <source>
        <strain evidence="2 3">OMC1185</strain>
    </source>
</reference>
<dbReference type="Proteomes" id="UP000305948">
    <property type="component" value="Unassembled WGS sequence"/>
</dbReference>
<accession>A0A5C3MLE0</accession>
<evidence type="ECO:0000256" key="1">
    <source>
        <dbReference type="SAM" id="MobiDB-lite"/>
    </source>
</evidence>
<proteinExistence type="predicted"/>
<dbReference type="EMBL" id="ML213532">
    <property type="protein sequence ID" value="TFK46222.1"/>
    <property type="molecule type" value="Genomic_DNA"/>
</dbReference>
<sequence length="63" mass="6886">MPLSTRGKLVVPRGAFLSPGKRRGAGDERGEIDGRRELQMFGGGAMRRRNGVQLESGTVWRSS</sequence>